<keyword evidence="6" id="KW-0560">Oxidoreductase</keyword>
<dbReference type="Pfam" id="PF00763">
    <property type="entry name" value="THF_DHG_CYH"/>
    <property type="match status" value="1"/>
</dbReference>
<dbReference type="PRINTS" id="PR00085">
    <property type="entry name" value="THFDHDRGNASE"/>
</dbReference>
<proteinExistence type="inferred from homology"/>
<dbReference type="InterPro" id="IPR036291">
    <property type="entry name" value="NAD(P)-bd_dom_sf"/>
</dbReference>
<evidence type="ECO:0000256" key="7">
    <source>
        <dbReference type="ARBA" id="ARBA00023268"/>
    </source>
</evidence>
<dbReference type="GO" id="GO:0005829">
    <property type="term" value="C:cytosol"/>
    <property type="evidence" value="ECO:0007669"/>
    <property type="project" value="TreeGrafter"/>
</dbReference>
<dbReference type="InterPro" id="IPR046346">
    <property type="entry name" value="Aminoacid_DH-like_N_sf"/>
</dbReference>
<evidence type="ECO:0000256" key="6">
    <source>
        <dbReference type="ARBA" id="ARBA00023002"/>
    </source>
</evidence>
<evidence type="ECO:0000256" key="2">
    <source>
        <dbReference type="ARBA" id="ARBA00011738"/>
    </source>
</evidence>
<dbReference type="PANTHER" id="PTHR48099:SF5">
    <property type="entry name" value="C-1-TETRAHYDROFOLATE SYNTHASE, CYTOPLASMIC"/>
    <property type="match status" value="1"/>
</dbReference>
<name>A0A6C0L3Y9_9ZZZZ</name>
<feature type="domain" description="Tetrahydrofolate dehydrogenase/cyclohydrolase catalytic" evidence="8">
    <location>
        <begin position="3"/>
        <end position="117"/>
    </location>
</feature>
<dbReference type="GO" id="GO:0035999">
    <property type="term" value="P:tetrahydrofolate interconversion"/>
    <property type="evidence" value="ECO:0007669"/>
    <property type="project" value="TreeGrafter"/>
</dbReference>
<dbReference type="PROSITE" id="PS00767">
    <property type="entry name" value="THF_DHG_CYH_2"/>
    <property type="match status" value="1"/>
</dbReference>
<accession>A0A6C0L3Y9</accession>
<evidence type="ECO:0000256" key="1">
    <source>
        <dbReference type="ARBA" id="ARBA00004777"/>
    </source>
</evidence>
<keyword evidence="3" id="KW-0554">One-carbon metabolism</keyword>
<dbReference type="InterPro" id="IPR000672">
    <property type="entry name" value="THF_DH/CycHdrlase"/>
</dbReference>
<evidence type="ECO:0000256" key="5">
    <source>
        <dbReference type="ARBA" id="ARBA00022857"/>
    </source>
</evidence>
<dbReference type="InterPro" id="IPR020630">
    <property type="entry name" value="THF_DH/CycHdrlase_cat_dom"/>
</dbReference>
<evidence type="ECO:0000256" key="4">
    <source>
        <dbReference type="ARBA" id="ARBA00022801"/>
    </source>
</evidence>
<evidence type="ECO:0000313" key="10">
    <source>
        <dbReference type="EMBL" id="QHU23434.1"/>
    </source>
</evidence>
<dbReference type="InterPro" id="IPR020867">
    <property type="entry name" value="THF_DH/CycHdrlase_CS"/>
</dbReference>
<reference evidence="10" key="1">
    <citation type="journal article" date="2020" name="Nature">
        <title>Giant virus diversity and host interactions through global metagenomics.</title>
        <authorList>
            <person name="Schulz F."/>
            <person name="Roux S."/>
            <person name="Paez-Espino D."/>
            <person name="Jungbluth S."/>
            <person name="Walsh D.A."/>
            <person name="Denef V.J."/>
            <person name="McMahon K.D."/>
            <person name="Konstantinidis K.T."/>
            <person name="Eloe-Fadrosh E.A."/>
            <person name="Kyrpides N.C."/>
            <person name="Woyke T."/>
        </authorList>
    </citation>
    <scope>NUCLEOTIDE SEQUENCE</scope>
    <source>
        <strain evidence="10">GVMAG-S-ERX555907-94</strain>
    </source>
</reference>
<feature type="domain" description="Tetrahydrofolate dehydrogenase/cyclohydrolase NAD(P)-binding" evidence="9">
    <location>
        <begin position="136"/>
        <end position="276"/>
    </location>
</feature>
<evidence type="ECO:0000259" key="8">
    <source>
        <dbReference type="Pfam" id="PF00763"/>
    </source>
</evidence>
<dbReference type="Gene3D" id="3.40.50.720">
    <property type="entry name" value="NAD(P)-binding Rossmann-like Domain"/>
    <property type="match status" value="1"/>
</dbReference>
<keyword evidence="4" id="KW-0378">Hydrolase</keyword>
<dbReference type="Pfam" id="PF02882">
    <property type="entry name" value="THF_DHG_CYH_C"/>
    <property type="match status" value="1"/>
</dbReference>
<comment type="pathway">
    <text evidence="1">One-carbon metabolism; tetrahydrofolate interconversion.</text>
</comment>
<keyword evidence="5" id="KW-0521">NADP</keyword>
<dbReference type="AlphaFoldDB" id="A0A6C0L3Y9"/>
<protein>
    <submittedName>
        <fullName evidence="10">Uncharacterized protein</fullName>
    </submittedName>
</protein>
<organism evidence="10">
    <name type="scientific">viral metagenome</name>
    <dbReference type="NCBI Taxonomy" id="1070528"/>
    <lineage>
        <taxon>unclassified sequences</taxon>
        <taxon>metagenomes</taxon>
        <taxon>organismal metagenomes</taxon>
    </lineage>
</organism>
<dbReference type="HAMAP" id="MF_01576">
    <property type="entry name" value="THF_DHG_CYH"/>
    <property type="match status" value="1"/>
</dbReference>
<keyword evidence="7" id="KW-0511">Multifunctional enzyme</keyword>
<evidence type="ECO:0000259" key="9">
    <source>
        <dbReference type="Pfam" id="PF02882"/>
    </source>
</evidence>
<dbReference type="PANTHER" id="PTHR48099">
    <property type="entry name" value="C-1-TETRAHYDROFOLATE SYNTHASE, CYTOPLASMIC-RELATED"/>
    <property type="match status" value="1"/>
</dbReference>
<evidence type="ECO:0000256" key="3">
    <source>
        <dbReference type="ARBA" id="ARBA00022563"/>
    </source>
</evidence>
<dbReference type="GO" id="GO:0004477">
    <property type="term" value="F:methenyltetrahydrofolate cyclohydrolase activity"/>
    <property type="evidence" value="ECO:0007669"/>
    <property type="project" value="TreeGrafter"/>
</dbReference>
<dbReference type="EMBL" id="MN741029">
    <property type="protein sequence ID" value="QHU23434.1"/>
    <property type="molecule type" value="Genomic_DNA"/>
</dbReference>
<dbReference type="SUPFAM" id="SSF51735">
    <property type="entry name" value="NAD(P)-binding Rossmann-fold domains"/>
    <property type="match status" value="1"/>
</dbReference>
<dbReference type="SUPFAM" id="SSF53223">
    <property type="entry name" value="Aminoacid dehydrogenase-like, N-terminal domain"/>
    <property type="match status" value="1"/>
</dbReference>
<dbReference type="FunFam" id="3.40.50.10860:FF:000005">
    <property type="entry name" value="C-1-tetrahydrofolate synthase, cytoplasmic, putative"/>
    <property type="match status" value="1"/>
</dbReference>
<dbReference type="CDD" id="cd01080">
    <property type="entry name" value="NAD_bind_m-THF_DH_Cyclohyd"/>
    <property type="match status" value="1"/>
</dbReference>
<dbReference type="Gene3D" id="3.40.50.10860">
    <property type="entry name" value="Leucine Dehydrogenase, chain A, domain 1"/>
    <property type="match status" value="1"/>
</dbReference>
<sequence>MLLDGKLVSSSLIDDLKPRISYLHNYGITPKLNVILVGDDEGSKMYVTMKRKKCEELNILCNVIQFPSSIQTDKLIETINHSNTDDSVHGVMVQLPLPKHIQKNKVLDTIIPSKDVDGLSSSSLGILAKGTPLFSPCTPLGCIRLFEYYKIPLMGMKVTLIGSSPLVGLPLSLLLLYKGATVTICNINTKNTKEHTLNSDIVISCCGVPHLVKEDWIKEGAIVIDIGISKVNGEVIGDVDFHTVHTKCQYITPVPGGVGPMTIAILMEQVVQSAEHSSRCKY</sequence>
<dbReference type="InterPro" id="IPR020631">
    <property type="entry name" value="THF_DH/CycHdrlase_NAD-bd_dom"/>
</dbReference>
<dbReference type="GO" id="GO:0004488">
    <property type="term" value="F:methylenetetrahydrofolate dehydrogenase (NADP+) activity"/>
    <property type="evidence" value="ECO:0007669"/>
    <property type="project" value="InterPro"/>
</dbReference>
<comment type="subunit">
    <text evidence="2">Homodimer.</text>
</comment>